<dbReference type="Pfam" id="PF20656">
    <property type="entry name" value="MS_N"/>
    <property type="match status" value="1"/>
</dbReference>
<dbReference type="Proteomes" id="UP000835052">
    <property type="component" value="Unassembled WGS sequence"/>
</dbReference>
<keyword evidence="5" id="KW-0456">Lyase</keyword>
<dbReference type="GO" id="GO:0006097">
    <property type="term" value="P:glyoxylate cycle"/>
    <property type="evidence" value="ECO:0007669"/>
    <property type="project" value="UniProtKB-KW"/>
</dbReference>
<dbReference type="InterPro" id="IPR011076">
    <property type="entry name" value="Malate_synth_sf"/>
</dbReference>
<evidence type="ECO:0000259" key="10">
    <source>
        <dbReference type="Pfam" id="PF20659"/>
    </source>
</evidence>
<gene>
    <name evidence="11" type="ORF">CAUJ_LOCUS14304</name>
</gene>
<evidence type="ECO:0000313" key="11">
    <source>
        <dbReference type="EMBL" id="CAD6198398.1"/>
    </source>
</evidence>
<keyword evidence="3" id="KW-0816">Tricarboxylic acid cycle</keyword>
<dbReference type="InterPro" id="IPR015813">
    <property type="entry name" value="Pyrv/PenolPyrv_kinase-like_dom"/>
</dbReference>
<evidence type="ECO:0000313" key="12">
    <source>
        <dbReference type="Proteomes" id="UP000835052"/>
    </source>
</evidence>
<dbReference type="InterPro" id="IPR048355">
    <property type="entry name" value="MS_C"/>
</dbReference>
<dbReference type="FunFam" id="3.20.20.60:FF:000005">
    <property type="entry name" value="Isocitrate lyase"/>
    <property type="match status" value="1"/>
</dbReference>
<dbReference type="InterPro" id="IPR044856">
    <property type="entry name" value="Malate_synth_C_sf"/>
</dbReference>
<evidence type="ECO:0000256" key="6">
    <source>
        <dbReference type="ARBA" id="ARBA00047918"/>
    </source>
</evidence>
<feature type="domain" description="Malate synthase TIM barrel" evidence="8">
    <location>
        <begin position="655"/>
        <end position="888"/>
    </location>
</feature>
<dbReference type="PANTHER" id="PTHR21631">
    <property type="entry name" value="ISOCITRATE LYASE/MALATE SYNTHASE"/>
    <property type="match status" value="1"/>
</dbReference>
<dbReference type="Pfam" id="PF13714">
    <property type="entry name" value="PEP_mutase"/>
    <property type="match status" value="1"/>
</dbReference>
<dbReference type="SUPFAM" id="SSF51645">
    <property type="entry name" value="Malate synthase G"/>
    <property type="match status" value="1"/>
</dbReference>
<dbReference type="FunFam" id="1.20.1220.12:FF:000001">
    <property type="entry name" value="Malate synthase"/>
    <property type="match status" value="1"/>
</dbReference>
<dbReference type="Gene3D" id="3.20.20.360">
    <property type="entry name" value="Malate synthase, domain 3"/>
    <property type="match status" value="1"/>
</dbReference>
<dbReference type="Pfam" id="PF00463">
    <property type="entry name" value="ICL"/>
    <property type="match status" value="1"/>
</dbReference>
<evidence type="ECO:0000259" key="8">
    <source>
        <dbReference type="Pfam" id="PF01274"/>
    </source>
</evidence>
<sequence>MCSPGPKVHGASSKEPGVASVLALAAIRHAVDSAFAIGGTSYKSDRRGRPACCFIKMAQAAKNWYQVVKSAPKGRFKGIKRDYEVEEVLRLRGSIDIEYTLATRGANKLWQLLHTEPFVPALGAQTGNQAVQMVRAGLKAIYLSGWQVAADANTASDMYPDQSLYPANSGPELARRINKSLRRADQIDAVEAEDYLAQRDWYAPIVADAEAGFGGALNCFELMKSYIEAGAAGVHYEDQLGSEKKCGHMGGKVLIPTAQHIRHLNAARLAADVCGVPTIIVARTDAESSRLLTSDVDERDHPYIDYKAGRTIEGFYRLKDETAIQYCIERAIHYAPYSDLIWMETSHPTIADAREFAEGVHKQFPDKMFAYNCSPSFNWKKHLTPTQMEKFQKELGAMGFKYQFITLAGFHANSYSMFDLARNYKEHGMLAYSKLQELEFDSEKHGYSAVKHQREVGTGYFDVVSNAVTGGQSSTTALTGSTEEAQFHTATASSEDEEIVSLTAPSVAGDEKILTPDALRFIRDLNIEFDGRRQKLLKKRKQTQEDINRSVWFPDFNKETEKIRTDLGWKGASIPNDLKDRRVEITGPTDRKMIINALNSGANVFMADFEDSNSPTWRNQLEGQINLYDAVRKNISYQHPTTKKEYTLNNKTAVLKVRPRGWHLPEKHLLIHNQPTSGSLFDFGLFVFHNAKALVDSGTGPYFYLPKLQSAEEAQLWADVFKYAEKKLGLPAGTIKCTVLIEHVLASFQMHEIVYALRDYIVGLNCGRWDYIFSYIKTFQEHRKFLLPDRFQIGMTAPFMRAYSLEVIRTCHNRNIAAMGGMAAQIPIKHDSVANEKALAMVRADKEREATDGHDGTWVAHPGLVPLAKQVFDDLMPTPNQIQKLLGNPMATSAELTAIPEGTRTDAGFRQNISVTLGYLDSWLRGVGCVPLYNLMEDAATAEISRAQLWQWLRHDAKLEDGRTIDANLVKQTIAAEAERRQIRAGSVVNRIPEAAELLEKFATEERMSDFLTLDAYDKLVSDGY</sequence>
<protein>
    <recommendedName>
        <fullName evidence="13">Malate synthase</fullName>
    </recommendedName>
</protein>
<dbReference type="Gene3D" id="1.20.1220.12">
    <property type="entry name" value="Malate synthase, domain III"/>
    <property type="match status" value="1"/>
</dbReference>
<name>A0A8S1HSZ9_9PELO</name>
<dbReference type="InterPro" id="IPR039556">
    <property type="entry name" value="ICL/PEPM"/>
</dbReference>
<dbReference type="CDD" id="cd00727">
    <property type="entry name" value="malate_synt_A"/>
    <property type="match status" value="1"/>
</dbReference>
<dbReference type="Gene3D" id="3.20.20.60">
    <property type="entry name" value="Phosphoenolpyruvate-binding domains"/>
    <property type="match status" value="1"/>
</dbReference>
<keyword evidence="12" id="KW-1185">Reference proteome</keyword>
<dbReference type="GO" id="GO:0006099">
    <property type="term" value="P:tricarboxylic acid cycle"/>
    <property type="evidence" value="ECO:0007669"/>
    <property type="project" value="UniProtKB-KW"/>
</dbReference>
<dbReference type="OrthoDB" id="4078635at2759"/>
<dbReference type="InterPro" id="IPR006254">
    <property type="entry name" value="Isocitrate_lyase"/>
</dbReference>
<evidence type="ECO:0000256" key="7">
    <source>
        <dbReference type="PIRSR" id="PIRSR601465-50"/>
    </source>
</evidence>
<proteinExistence type="predicted"/>
<accession>A0A8S1HSZ9</accession>
<dbReference type="FunFam" id="3.20.20.360:FF:000001">
    <property type="entry name" value="Malate synthase"/>
    <property type="match status" value="1"/>
</dbReference>
<dbReference type="NCBIfam" id="NF011645">
    <property type="entry name" value="PRK15063.1"/>
    <property type="match status" value="1"/>
</dbReference>
<dbReference type="Pfam" id="PF20659">
    <property type="entry name" value="MS_C"/>
    <property type="match status" value="1"/>
</dbReference>
<dbReference type="SUPFAM" id="SSF51621">
    <property type="entry name" value="Phosphoenolpyruvate/pyruvate domain"/>
    <property type="match status" value="1"/>
</dbReference>
<dbReference type="Pfam" id="PF01274">
    <property type="entry name" value="MS_TIM-barrel"/>
    <property type="match status" value="1"/>
</dbReference>
<evidence type="ECO:0008006" key="13">
    <source>
        <dbReference type="Google" id="ProtNLM"/>
    </source>
</evidence>
<evidence type="ECO:0000256" key="1">
    <source>
        <dbReference type="ARBA" id="ARBA00004793"/>
    </source>
</evidence>
<dbReference type="NCBIfam" id="TIGR01344">
    <property type="entry name" value="malate_syn_A"/>
    <property type="match status" value="1"/>
</dbReference>
<dbReference type="InterPro" id="IPR046363">
    <property type="entry name" value="MS_N_TIM-barrel_dom"/>
</dbReference>
<feature type="active site" description="Proton donor" evidence="7">
    <location>
        <position position="938"/>
    </location>
</feature>
<dbReference type="CDD" id="cd00377">
    <property type="entry name" value="ICL_PEPM"/>
    <property type="match status" value="1"/>
</dbReference>
<dbReference type="InterPro" id="IPR018523">
    <property type="entry name" value="Isocitrate_lyase_ph_CS"/>
</dbReference>
<evidence type="ECO:0000256" key="2">
    <source>
        <dbReference type="ARBA" id="ARBA00022435"/>
    </source>
</evidence>
<dbReference type="InterPro" id="IPR006252">
    <property type="entry name" value="Malate_synthA"/>
</dbReference>
<feature type="domain" description="Malate synthase N-terminal" evidence="9">
    <location>
        <begin position="501"/>
        <end position="561"/>
    </location>
</feature>
<dbReference type="AlphaFoldDB" id="A0A8S1HSZ9"/>
<organism evidence="11 12">
    <name type="scientific">Caenorhabditis auriculariae</name>
    <dbReference type="NCBI Taxonomy" id="2777116"/>
    <lineage>
        <taxon>Eukaryota</taxon>
        <taxon>Metazoa</taxon>
        <taxon>Ecdysozoa</taxon>
        <taxon>Nematoda</taxon>
        <taxon>Chromadorea</taxon>
        <taxon>Rhabditida</taxon>
        <taxon>Rhabditina</taxon>
        <taxon>Rhabditomorpha</taxon>
        <taxon>Rhabditoidea</taxon>
        <taxon>Rhabditidae</taxon>
        <taxon>Peloderinae</taxon>
        <taxon>Caenorhabditis</taxon>
    </lineage>
</organism>
<dbReference type="PANTHER" id="PTHR21631:SF3">
    <property type="entry name" value="BIFUNCTIONAL GLYOXYLATE CYCLE PROTEIN"/>
    <property type="match status" value="1"/>
</dbReference>
<dbReference type="InterPro" id="IPR001465">
    <property type="entry name" value="Malate_synthase_TIM"/>
</dbReference>
<dbReference type="GO" id="GO:0004474">
    <property type="term" value="F:malate synthase activity"/>
    <property type="evidence" value="ECO:0007669"/>
    <property type="project" value="UniProtKB-EC"/>
</dbReference>
<evidence type="ECO:0000256" key="3">
    <source>
        <dbReference type="ARBA" id="ARBA00022532"/>
    </source>
</evidence>
<feature type="active site" description="Proton acceptor" evidence="7">
    <location>
        <position position="658"/>
    </location>
</feature>
<feature type="domain" description="Malate synthase C-terminal" evidence="10">
    <location>
        <begin position="904"/>
        <end position="1020"/>
    </location>
</feature>
<dbReference type="PROSITE" id="PS00161">
    <property type="entry name" value="ISOCITRATE_LYASE"/>
    <property type="match status" value="1"/>
</dbReference>
<evidence type="ECO:0000256" key="5">
    <source>
        <dbReference type="ARBA" id="ARBA00023239"/>
    </source>
</evidence>
<keyword evidence="2" id="KW-0329">Glyoxylate bypass</keyword>
<comment type="pathway">
    <text evidence="1">Carbohydrate metabolism; glyoxylate cycle; (S)-malate from isocitrate: step 1/2.</text>
</comment>
<dbReference type="NCBIfam" id="TIGR01346">
    <property type="entry name" value="isocit_lyase"/>
    <property type="match status" value="1"/>
</dbReference>
<comment type="catalytic activity">
    <reaction evidence="6">
        <text>glyoxylate + acetyl-CoA + H2O = (S)-malate + CoA + H(+)</text>
        <dbReference type="Rhea" id="RHEA:18181"/>
        <dbReference type="ChEBI" id="CHEBI:15377"/>
        <dbReference type="ChEBI" id="CHEBI:15378"/>
        <dbReference type="ChEBI" id="CHEBI:15589"/>
        <dbReference type="ChEBI" id="CHEBI:36655"/>
        <dbReference type="ChEBI" id="CHEBI:57287"/>
        <dbReference type="ChEBI" id="CHEBI:57288"/>
        <dbReference type="EC" id="2.3.3.9"/>
    </reaction>
</comment>
<dbReference type="EMBL" id="CAJGYM010000124">
    <property type="protein sequence ID" value="CAD6198398.1"/>
    <property type="molecule type" value="Genomic_DNA"/>
</dbReference>
<evidence type="ECO:0000256" key="4">
    <source>
        <dbReference type="ARBA" id="ARBA00022679"/>
    </source>
</evidence>
<keyword evidence="4" id="KW-0808">Transferase</keyword>
<comment type="caution">
    <text evidence="11">The sequence shown here is derived from an EMBL/GenBank/DDBJ whole genome shotgun (WGS) entry which is preliminary data.</text>
</comment>
<evidence type="ECO:0000259" key="9">
    <source>
        <dbReference type="Pfam" id="PF20656"/>
    </source>
</evidence>
<reference evidence="11" key="1">
    <citation type="submission" date="2020-10" db="EMBL/GenBank/DDBJ databases">
        <authorList>
            <person name="Kikuchi T."/>
        </authorList>
    </citation>
    <scope>NUCLEOTIDE SEQUENCE</scope>
    <source>
        <strain evidence="11">NKZ352</strain>
    </source>
</reference>
<dbReference type="GO" id="GO:0004451">
    <property type="term" value="F:isocitrate lyase activity"/>
    <property type="evidence" value="ECO:0007669"/>
    <property type="project" value="InterPro"/>
</dbReference>
<dbReference type="InterPro" id="IPR040442">
    <property type="entry name" value="Pyrv_kinase-like_dom_sf"/>
</dbReference>
<dbReference type="InterPro" id="IPR048356">
    <property type="entry name" value="MS_N"/>
</dbReference>